<evidence type="ECO:0000256" key="11">
    <source>
        <dbReference type="SAM" id="Phobius"/>
    </source>
</evidence>
<protein>
    <recommendedName>
        <fullName evidence="12">G-protein coupled receptors family 3 profile domain-containing protein</fullName>
    </recommendedName>
</protein>
<dbReference type="InterPro" id="IPR017979">
    <property type="entry name" value="GPCR_3_CS"/>
</dbReference>
<dbReference type="PRINTS" id="PR00248">
    <property type="entry name" value="GPCRMGR"/>
</dbReference>
<dbReference type="Gene3D" id="2.10.50.30">
    <property type="entry name" value="GPCR, family 3, nine cysteines domain"/>
    <property type="match status" value="1"/>
</dbReference>
<evidence type="ECO:0000256" key="5">
    <source>
        <dbReference type="ARBA" id="ARBA00022989"/>
    </source>
</evidence>
<reference evidence="13" key="1">
    <citation type="submission" date="2021-04" db="EMBL/GenBank/DDBJ databases">
        <authorList>
            <consortium name="Molecular Ecology Group"/>
        </authorList>
    </citation>
    <scope>NUCLEOTIDE SEQUENCE</scope>
</reference>
<dbReference type="PRINTS" id="PR00593">
    <property type="entry name" value="MTABOTROPICR"/>
</dbReference>
<dbReference type="InterPro" id="IPR000162">
    <property type="entry name" value="GPCR_3_mtglu_rcpt"/>
</dbReference>
<feature type="transmembrane region" description="Helical" evidence="11">
    <location>
        <begin position="620"/>
        <end position="642"/>
    </location>
</feature>
<keyword evidence="7 11" id="KW-0472">Membrane</keyword>
<dbReference type="InterPro" id="IPR011500">
    <property type="entry name" value="GPCR_3_9-Cys_dom"/>
</dbReference>
<evidence type="ECO:0000256" key="2">
    <source>
        <dbReference type="ARBA" id="ARBA00007242"/>
    </source>
</evidence>
<keyword evidence="10" id="KW-0807">Transducer</keyword>
<evidence type="ECO:0000256" key="9">
    <source>
        <dbReference type="ARBA" id="ARBA00023180"/>
    </source>
</evidence>
<dbReference type="AlphaFoldDB" id="A0A8S3Z7I4"/>
<dbReference type="GO" id="GO:0004930">
    <property type="term" value="F:G protein-coupled receptor activity"/>
    <property type="evidence" value="ECO:0007669"/>
    <property type="project" value="UniProtKB-KW"/>
</dbReference>
<feature type="transmembrane region" description="Helical" evidence="11">
    <location>
        <begin position="7"/>
        <end position="30"/>
    </location>
</feature>
<evidence type="ECO:0000256" key="7">
    <source>
        <dbReference type="ARBA" id="ARBA00023136"/>
    </source>
</evidence>
<feature type="transmembrane region" description="Helical" evidence="11">
    <location>
        <begin position="583"/>
        <end position="608"/>
    </location>
</feature>
<keyword evidence="14" id="KW-1185">Reference proteome</keyword>
<dbReference type="Pfam" id="PF07562">
    <property type="entry name" value="NCD3G"/>
    <property type="match status" value="1"/>
</dbReference>
<keyword evidence="4 11" id="KW-0812">Transmembrane</keyword>
<evidence type="ECO:0000313" key="14">
    <source>
        <dbReference type="Proteomes" id="UP000678393"/>
    </source>
</evidence>
<keyword evidence="6" id="KW-0297">G-protein coupled receptor</keyword>
<dbReference type="CDD" id="cd06362">
    <property type="entry name" value="PBP1_mGluR"/>
    <property type="match status" value="1"/>
</dbReference>
<dbReference type="GO" id="GO:0005886">
    <property type="term" value="C:plasma membrane"/>
    <property type="evidence" value="ECO:0007669"/>
    <property type="project" value="UniProtKB-SubCell"/>
</dbReference>
<sequence>MAVTVNVIGIISGQFILWLAFVCTMANLAFQALPEPTTNSSIPTLAATIEGNIIIGGLFPVHDKGEKGCGLISADRGIERLEAFLFTVDEINNNYDILPGIKLGASAFDTCGRAPYALEQSLEFIRASITSLDSTEFYCSDGSKATAKQLPTAVAGVVGGSYSTVSIQVANLLRLFKVPQISYASTSAALSDKTRYDYFVRTVPPDTLQAKALVDIVQEFNWTYVSVVHSEGEYGESGTDFFKREARSRNICIAADIKIVITATNATYDQVIVDLQEKPEAPVVIVFVRIEDATGLLNAASRKNLTGKFVWVASDAWGNRLTPVKNNPLAAQGAITLELQSTLISKFEDYFLNLNPRTNKRNPWFIEYWEEVHKCTWNEVTDYAGEPVSKDSKPCQGDEKLSRKPSAQESKVQFIYDAVYAFAHALDNMHKDLCPGMSGICQSMEKIDGEKLLKEYLLNVSFDDGYGAMVRFDEKGDAPGRYMIMNYQRNRTTREYEYHTVGLWNSGLSIPRSRCSEPCKEGEIKNMQRGEQCCWICTRCNPWEYIKDEKTCESCAEGLWPYPNKTGCFALEVQLMHWTSIHAIIPMALATLGIMCTCFVISLFIMFNNTPVVMASGRELSYMLLSGCVLCYFMTFILIAPPTTAVCAVQRFGVGFGFSIIYSALLIKTNRISRIFESARRSAKRPPFISPKSQIIMTCILIAIQ</sequence>
<dbReference type="Gene3D" id="3.40.50.2300">
    <property type="match status" value="2"/>
</dbReference>
<dbReference type="PROSITE" id="PS50259">
    <property type="entry name" value="G_PROTEIN_RECEP_F3_4"/>
    <property type="match status" value="1"/>
</dbReference>
<dbReference type="Pfam" id="PF01094">
    <property type="entry name" value="ANF_receptor"/>
    <property type="match status" value="1"/>
</dbReference>
<dbReference type="SUPFAM" id="SSF53822">
    <property type="entry name" value="Periplasmic binding protein-like I"/>
    <property type="match status" value="1"/>
</dbReference>
<dbReference type="InterPro" id="IPR038550">
    <property type="entry name" value="GPCR_3_9-Cys_sf"/>
</dbReference>
<comment type="subcellular location">
    <subcellularLocation>
        <location evidence="1">Cell membrane</location>
        <topology evidence="1">Multi-pass membrane protein</topology>
    </subcellularLocation>
</comment>
<accession>A0A8S3Z7I4</accession>
<dbReference type="EMBL" id="CAJHNH020002066">
    <property type="protein sequence ID" value="CAG5125467.1"/>
    <property type="molecule type" value="Genomic_DNA"/>
</dbReference>
<dbReference type="Pfam" id="PF00003">
    <property type="entry name" value="7tm_3"/>
    <property type="match status" value="1"/>
</dbReference>
<proteinExistence type="inferred from homology"/>
<keyword evidence="8" id="KW-0675">Receptor</keyword>
<dbReference type="Proteomes" id="UP000678393">
    <property type="component" value="Unassembled WGS sequence"/>
</dbReference>
<evidence type="ECO:0000256" key="10">
    <source>
        <dbReference type="ARBA" id="ARBA00023224"/>
    </source>
</evidence>
<comment type="caution">
    <text evidence="13">The sequence shown here is derived from an EMBL/GenBank/DDBJ whole genome shotgun (WGS) entry which is preliminary data.</text>
</comment>
<evidence type="ECO:0000256" key="4">
    <source>
        <dbReference type="ARBA" id="ARBA00022692"/>
    </source>
</evidence>
<dbReference type="InterPro" id="IPR000337">
    <property type="entry name" value="GPCR_3"/>
</dbReference>
<dbReference type="PROSITE" id="PS00980">
    <property type="entry name" value="G_PROTEIN_RECEP_F3_2"/>
    <property type="match status" value="1"/>
</dbReference>
<keyword evidence="5 11" id="KW-1133">Transmembrane helix</keyword>
<evidence type="ECO:0000313" key="13">
    <source>
        <dbReference type="EMBL" id="CAG5125467.1"/>
    </source>
</evidence>
<organism evidence="13 14">
    <name type="scientific">Candidula unifasciata</name>
    <dbReference type="NCBI Taxonomy" id="100452"/>
    <lineage>
        <taxon>Eukaryota</taxon>
        <taxon>Metazoa</taxon>
        <taxon>Spiralia</taxon>
        <taxon>Lophotrochozoa</taxon>
        <taxon>Mollusca</taxon>
        <taxon>Gastropoda</taxon>
        <taxon>Heterobranchia</taxon>
        <taxon>Euthyneura</taxon>
        <taxon>Panpulmonata</taxon>
        <taxon>Eupulmonata</taxon>
        <taxon>Stylommatophora</taxon>
        <taxon>Helicina</taxon>
        <taxon>Helicoidea</taxon>
        <taxon>Geomitridae</taxon>
        <taxon>Candidula</taxon>
    </lineage>
</organism>
<dbReference type="OrthoDB" id="425344at2759"/>
<dbReference type="InterPro" id="IPR017978">
    <property type="entry name" value="GPCR_3_C"/>
</dbReference>
<dbReference type="PANTHER" id="PTHR24060">
    <property type="entry name" value="METABOTROPIC GLUTAMATE RECEPTOR"/>
    <property type="match status" value="1"/>
</dbReference>
<dbReference type="InterPro" id="IPR028082">
    <property type="entry name" value="Peripla_BP_I"/>
</dbReference>
<feature type="domain" description="G-protein coupled receptors family 3 profile" evidence="12">
    <location>
        <begin position="582"/>
        <end position="705"/>
    </location>
</feature>
<dbReference type="FunFam" id="2.10.50.30:FF:000001">
    <property type="entry name" value="metabotropic glutamate receptor 1"/>
    <property type="match status" value="1"/>
</dbReference>
<evidence type="ECO:0000256" key="6">
    <source>
        <dbReference type="ARBA" id="ARBA00023040"/>
    </source>
</evidence>
<comment type="similarity">
    <text evidence="2">Belongs to the G-protein coupled receptor 3 family.</text>
</comment>
<evidence type="ECO:0000256" key="3">
    <source>
        <dbReference type="ARBA" id="ARBA00022475"/>
    </source>
</evidence>
<dbReference type="InterPro" id="IPR001828">
    <property type="entry name" value="ANF_lig-bd_rcpt"/>
</dbReference>
<evidence type="ECO:0000259" key="12">
    <source>
        <dbReference type="PROSITE" id="PS50259"/>
    </source>
</evidence>
<keyword evidence="3" id="KW-1003">Cell membrane</keyword>
<evidence type="ECO:0000256" key="8">
    <source>
        <dbReference type="ARBA" id="ARBA00023170"/>
    </source>
</evidence>
<feature type="non-terminal residue" evidence="13">
    <location>
        <position position="1"/>
    </location>
</feature>
<dbReference type="InterPro" id="IPR050726">
    <property type="entry name" value="mGluR"/>
</dbReference>
<feature type="transmembrane region" description="Helical" evidence="11">
    <location>
        <begin position="648"/>
        <end position="667"/>
    </location>
</feature>
<dbReference type="FunFam" id="3.40.50.2300:FF:000145">
    <property type="entry name" value="Glutamate receptor, metabotropic"/>
    <property type="match status" value="1"/>
</dbReference>
<name>A0A8S3Z7I4_9EUPU</name>
<evidence type="ECO:0000256" key="1">
    <source>
        <dbReference type="ARBA" id="ARBA00004651"/>
    </source>
</evidence>
<gene>
    <name evidence="13" type="ORF">CUNI_LOCUS11025</name>
</gene>
<keyword evidence="9" id="KW-0325">Glycoprotein</keyword>